<evidence type="ECO:0000313" key="1">
    <source>
        <dbReference type="EMBL" id="RBO95921.1"/>
    </source>
</evidence>
<dbReference type="Pfam" id="PF08905">
    <property type="entry name" value="DUF1850"/>
    <property type="match status" value="1"/>
</dbReference>
<comment type="caution">
    <text evidence="1">The sequence shown here is derived from an EMBL/GenBank/DDBJ whole genome shotgun (WGS) entry which is preliminary data.</text>
</comment>
<evidence type="ECO:0000313" key="2">
    <source>
        <dbReference type="Proteomes" id="UP000252893"/>
    </source>
</evidence>
<protein>
    <submittedName>
        <fullName evidence="1">Uncharacterized protein DUF1850</fullName>
    </submittedName>
</protein>
<gene>
    <name evidence="1" type="ORF">DFR47_103486</name>
</gene>
<organism evidence="1 2">
    <name type="scientific">Pseudochrobactrum asaccharolyticum</name>
    <dbReference type="NCBI Taxonomy" id="354351"/>
    <lineage>
        <taxon>Bacteria</taxon>
        <taxon>Pseudomonadati</taxon>
        <taxon>Pseudomonadota</taxon>
        <taxon>Alphaproteobacteria</taxon>
        <taxon>Hyphomicrobiales</taxon>
        <taxon>Brucellaceae</taxon>
        <taxon>Pseudochrobactrum</taxon>
    </lineage>
</organism>
<reference evidence="1 2" key="1">
    <citation type="submission" date="2018-06" db="EMBL/GenBank/DDBJ databases">
        <title>Genomic Encyclopedia of Type Strains, Phase IV (KMG-IV): sequencing the most valuable type-strain genomes for metagenomic binning, comparative biology and taxonomic classification.</title>
        <authorList>
            <person name="Goeker M."/>
        </authorList>
    </citation>
    <scope>NUCLEOTIDE SEQUENCE [LARGE SCALE GENOMIC DNA]</scope>
    <source>
        <strain evidence="1 2">DSM 25619</strain>
    </source>
</reference>
<accession>A0A366E0M2</accession>
<dbReference type="OrthoDB" id="5298197at2"/>
<dbReference type="InterPro" id="IPR015001">
    <property type="entry name" value="DUF1850"/>
</dbReference>
<dbReference type="Proteomes" id="UP000252893">
    <property type="component" value="Unassembled WGS sequence"/>
</dbReference>
<keyword evidence="2" id="KW-1185">Reference proteome</keyword>
<proteinExistence type="predicted"/>
<dbReference type="EMBL" id="QNRH01000003">
    <property type="protein sequence ID" value="RBO95921.1"/>
    <property type="molecule type" value="Genomic_DNA"/>
</dbReference>
<name>A0A366E0M2_9HYPH</name>
<sequence length="119" mass="13094">MALCALSTAGVLRIATTSFMLQWTHSVEKIPWQEDWQITPAGFVLTEARIQGSGAGMEPPEDAILRDGWYHYVPKIPPREEIVLAASGKTVSGWKLCANDTCHELGITAEQPIKISQCK</sequence>
<dbReference type="AlphaFoldDB" id="A0A366E0M2"/>